<keyword evidence="7 11" id="KW-0479">Metal-binding</keyword>
<dbReference type="GO" id="GO:0008973">
    <property type="term" value="F:phosphopentomutase activity"/>
    <property type="evidence" value="ECO:0007669"/>
    <property type="project" value="TreeGrafter"/>
</dbReference>
<dbReference type="CDD" id="cd05799">
    <property type="entry name" value="PGM2"/>
    <property type="match status" value="1"/>
</dbReference>
<evidence type="ECO:0000256" key="9">
    <source>
        <dbReference type="ARBA" id="ARBA00023235"/>
    </source>
</evidence>
<evidence type="ECO:0000256" key="5">
    <source>
        <dbReference type="ARBA" id="ARBA00022526"/>
    </source>
</evidence>
<dbReference type="SUPFAM" id="SSF55957">
    <property type="entry name" value="Phosphoglucomutase, C-terminal domain"/>
    <property type="match status" value="1"/>
</dbReference>
<dbReference type="InterPro" id="IPR005846">
    <property type="entry name" value="A-D-PHexomutase_a/b/a-III"/>
</dbReference>
<dbReference type="OrthoDB" id="8300170at2759"/>
<evidence type="ECO:0000256" key="6">
    <source>
        <dbReference type="ARBA" id="ARBA00022553"/>
    </source>
</evidence>
<dbReference type="PROSITE" id="PS00710">
    <property type="entry name" value="PGM_PMM"/>
    <property type="match status" value="1"/>
</dbReference>
<dbReference type="eggNOG" id="KOG1220">
    <property type="taxonomic scope" value="Eukaryota"/>
</dbReference>
<dbReference type="InterPro" id="IPR036900">
    <property type="entry name" value="A-D-PHexomutase_C_sf"/>
</dbReference>
<proteinExistence type="inferred from homology"/>
<evidence type="ECO:0000256" key="7">
    <source>
        <dbReference type="ARBA" id="ARBA00022723"/>
    </source>
</evidence>
<sequence length="586" mass="65017">MDEQLEDACDNYLRTAFTEADKKQIQDLLDTKDYIELRKRMLPRITFGTSGLRSKMEAGYARMNDLTVFQASEGLRDYILSTVPDAKSRGIVVGHDHRFNSQRFAQIVQAVFAPSMKVFVFGTLVHTPLVPFAVKTLGAACGVMITASHNPKQDNGYKVYGENSCAIIPPHDRLISEAIEAAISKNPKPEVDFESSLASLENVYEAMTKAYFGALFQAVGRLNQGTTTPSKPFKFCYTPMHGVGLIYARVAMSSSSQSTGPSEMITVADQAYPDPEFSTVKFPNPEEAGALDLAMQTADEEGISIIVATDPDADRLGVAEKVDGKWRILTGNQIGTLLASHLIQSSQEEPKRAMLSSTVSSKILQAIGEKEGIHWEETLTGFKWLGNRALSLREAGYNVILAYEEALGFLPCDIVYDKDGILSMAVLLNFTRTLYASGRTLSDELTRLYRTYGYFQSSNSYFIVPDPPLLARIMASLRDPRYPDSLNHRPVTRVRDLTRGYDSSTEDHVPSLPTSKSSEMITFWFSPAADEFESATMTIRGSGTEPKLKYYIEARSTSTEKASAAAQAIERDLIQVWFKDFTLQRP</sequence>
<dbReference type="Pfam" id="PF02880">
    <property type="entry name" value="PGM_PMM_III"/>
    <property type="match status" value="1"/>
</dbReference>
<keyword evidence="5" id="KW-0313">Glucose metabolism</keyword>
<feature type="domain" description="Alpha-D-phosphohexomutase alpha/beta/alpha" evidence="12">
    <location>
        <begin position="45"/>
        <end position="182"/>
    </location>
</feature>
<dbReference type="AlphaFoldDB" id="R4X6H4"/>
<dbReference type="GO" id="GO:0000287">
    <property type="term" value="F:magnesium ion binding"/>
    <property type="evidence" value="ECO:0007669"/>
    <property type="project" value="InterPro"/>
</dbReference>
<dbReference type="PANTHER" id="PTHR45745">
    <property type="entry name" value="PHOSPHOMANNOMUTASE 45A"/>
    <property type="match status" value="1"/>
</dbReference>
<dbReference type="PANTHER" id="PTHR45745:SF1">
    <property type="entry name" value="PHOSPHOGLUCOMUTASE 2B-RELATED"/>
    <property type="match status" value="1"/>
</dbReference>
<dbReference type="GO" id="GO:0006166">
    <property type="term" value="P:purine ribonucleoside salvage"/>
    <property type="evidence" value="ECO:0007669"/>
    <property type="project" value="TreeGrafter"/>
</dbReference>
<comment type="caution">
    <text evidence="15">The sequence shown here is derived from an EMBL/GenBank/DDBJ whole genome shotgun (WGS) entry which is preliminary data.</text>
</comment>
<evidence type="ECO:0000256" key="2">
    <source>
        <dbReference type="ARBA" id="ARBA00004496"/>
    </source>
</evidence>
<feature type="domain" description="Alpha-D-phosphohexomutase alpha/beta/alpha" evidence="13">
    <location>
        <begin position="226"/>
        <end position="321"/>
    </location>
</feature>
<evidence type="ECO:0000256" key="10">
    <source>
        <dbReference type="ARBA" id="ARBA00023277"/>
    </source>
</evidence>
<evidence type="ECO:0000256" key="8">
    <source>
        <dbReference type="ARBA" id="ARBA00022842"/>
    </source>
</evidence>
<evidence type="ECO:0000256" key="3">
    <source>
        <dbReference type="ARBA" id="ARBA00010231"/>
    </source>
</evidence>
<evidence type="ECO:0000256" key="11">
    <source>
        <dbReference type="RuleBase" id="RU004326"/>
    </source>
</evidence>
<evidence type="ECO:0000259" key="13">
    <source>
        <dbReference type="Pfam" id="PF02879"/>
    </source>
</evidence>
<dbReference type="EMBL" id="CAHR02000005">
    <property type="protein sequence ID" value="CCG80695.1"/>
    <property type="molecule type" value="Genomic_DNA"/>
</dbReference>
<dbReference type="Proteomes" id="UP000013776">
    <property type="component" value="Unassembled WGS sequence"/>
</dbReference>
<evidence type="ECO:0000259" key="14">
    <source>
        <dbReference type="Pfam" id="PF02880"/>
    </source>
</evidence>
<keyword evidence="9" id="KW-0413">Isomerase</keyword>
<keyword evidence="4" id="KW-0963">Cytoplasm</keyword>
<name>R4X6H4_TAPDE</name>
<keyword evidence="6" id="KW-0597">Phosphoprotein</keyword>
<accession>R4X6H4</accession>
<evidence type="ECO:0000313" key="15">
    <source>
        <dbReference type="EMBL" id="CCG80695.1"/>
    </source>
</evidence>
<dbReference type="InterPro" id="IPR005844">
    <property type="entry name" value="A-D-PHexomutase_a/b/a-I"/>
</dbReference>
<keyword evidence="16" id="KW-1185">Reference proteome</keyword>
<comment type="cofactor">
    <cofactor evidence="1">
        <name>Mg(2+)</name>
        <dbReference type="ChEBI" id="CHEBI:18420"/>
    </cofactor>
</comment>
<dbReference type="InterPro" id="IPR016055">
    <property type="entry name" value="A-D-PHexomutase_a/b/a-I/II/III"/>
</dbReference>
<dbReference type="VEuPathDB" id="FungiDB:TAPDE_000238"/>
<dbReference type="GO" id="GO:0005737">
    <property type="term" value="C:cytoplasm"/>
    <property type="evidence" value="ECO:0007669"/>
    <property type="project" value="UniProtKB-SubCell"/>
</dbReference>
<keyword evidence="8 11" id="KW-0460">Magnesium</keyword>
<dbReference type="SUPFAM" id="SSF53738">
    <property type="entry name" value="Phosphoglucomutase, first 3 domains"/>
    <property type="match status" value="3"/>
</dbReference>
<dbReference type="InterPro" id="IPR016066">
    <property type="entry name" value="A-D-PHexomutase_CS"/>
</dbReference>
<feature type="domain" description="Alpha-D-phosphohexomutase alpha/beta/alpha" evidence="14">
    <location>
        <begin position="330"/>
        <end position="452"/>
    </location>
</feature>
<dbReference type="GO" id="GO:0005634">
    <property type="term" value="C:nucleus"/>
    <property type="evidence" value="ECO:0007669"/>
    <property type="project" value="TreeGrafter"/>
</dbReference>
<dbReference type="STRING" id="1097556.R4X6H4"/>
<gene>
    <name evidence="15" type="ORF">TAPDE_000238</name>
</gene>
<evidence type="ECO:0000259" key="12">
    <source>
        <dbReference type="Pfam" id="PF02878"/>
    </source>
</evidence>
<evidence type="ECO:0000256" key="1">
    <source>
        <dbReference type="ARBA" id="ARBA00001946"/>
    </source>
</evidence>
<evidence type="ECO:0000256" key="4">
    <source>
        <dbReference type="ARBA" id="ARBA00022490"/>
    </source>
</evidence>
<dbReference type="GO" id="GO:0006006">
    <property type="term" value="P:glucose metabolic process"/>
    <property type="evidence" value="ECO:0007669"/>
    <property type="project" value="UniProtKB-KW"/>
</dbReference>
<reference evidence="15 16" key="1">
    <citation type="journal article" date="2013" name="MBio">
        <title>Genome sequencing of the plant pathogen Taphrina deformans, the causal agent of peach leaf curl.</title>
        <authorList>
            <person name="Cisse O.H."/>
            <person name="Almeida J.M.G.C.F."/>
            <person name="Fonseca A."/>
            <person name="Kumar A.A."/>
            <person name="Salojaervi J."/>
            <person name="Overmyer K."/>
            <person name="Hauser P.M."/>
            <person name="Pagni M."/>
        </authorList>
    </citation>
    <scope>NUCLEOTIDE SEQUENCE [LARGE SCALE GENOMIC DNA]</scope>
    <source>
        <strain evidence="16">PYCC 5710 / ATCC 11124 / CBS 356.35 / IMI 108563 / JCM 9778 / NBRC 8474</strain>
    </source>
</reference>
<keyword evidence="10" id="KW-0119">Carbohydrate metabolism</keyword>
<comment type="subcellular location">
    <subcellularLocation>
        <location evidence="2">Cytoplasm</location>
    </subcellularLocation>
</comment>
<dbReference type="FunFam" id="3.40.120.10:FF:000035">
    <property type="entry name" value="Pgm3p"/>
    <property type="match status" value="1"/>
</dbReference>
<dbReference type="Pfam" id="PF02879">
    <property type="entry name" value="PGM_PMM_II"/>
    <property type="match status" value="1"/>
</dbReference>
<protein>
    <submittedName>
        <fullName evidence="15">Phosphoglucomutase-2</fullName>
    </submittedName>
</protein>
<dbReference type="Pfam" id="PF02878">
    <property type="entry name" value="PGM_PMM_I"/>
    <property type="match status" value="1"/>
</dbReference>
<evidence type="ECO:0000313" key="16">
    <source>
        <dbReference type="Proteomes" id="UP000013776"/>
    </source>
</evidence>
<dbReference type="Gene3D" id="3.40.120.10">
    <property type="entry name" value="Alpha-D-Glucose-1,6-Bisphosphate, subunit A, domain 3"/>
    <property type="match status" value="3"/>
</dbReference>
<organism evidence="15 16">
    <name type="scientific">Taphrina deformans (strain PYCC 5710 / ATCC 11124 / CBS 356.35 / IMI 108563 / JCM 9778 / NBRC 8474)</name>
    <name type="common">Peach leaf curl fungus</name>
    <name type="synonym">Lalaria deformans</name>
    <dbReference type="NCBI Taxonomy" id="1097556"/>
    <lineage>
        <taxon>Eukaryota</taxon>
        <taxon>Fungi</taxon>
        <taxon>Dikarya</taxon>
        <taxon>Ascomycota</taxon>
        <taxon>Taphrinomycotina</taxon>
        <taxon>Taphrinomycetes</taxon>
        <taxon>Taphrinales</taxon>
        <taxon>Taphrinaceae</taxon>
        <taxon>Taphrina</taxon>
    </lineage>
</organism>
<dbReference type="InterPro" id="IPR005845">
    <property type="entry name" value="A-D-PHexomutase_a/b/a-II"/>
</dbReference>
<comment type="similarity">
    <text evidence="3 11">Belongs to the phosphohexose mutase family.</text>
</comment>